<dbReference type="Proteomes" id="UP000712281">
    <property type="component" value="Unassembled WGS sequence"/>
</dbReference>
<evidence type="ECO:0000313" key="3">
    <source>
        <dbReference type="Proteomes" id="UP000712600"/>
    </source>
</evidence>
<accession>A0A3N6S3G9</accession>
<sequence length="57" mass="7147">MEERRRRWRCDGGEKRRRRHDSEKRRSRYGSALVRRRCGHNDETETCEKTDWSGEHW</sequence>
<protein>
    <submittedName>
        <fullName evidence="2">Uncharacterized protein</fullName>
    </submittedName>
</protein>
<organism evidence="2 3">
    <name type="scientific">Brassica cretica</name>
    <name type="common">Mustard</name>
    <dbReference type="NCBI Taxonomy" id="69181"/>
    <lineage>
        <taxon>Eukaryota</taxon>
        <taxon>Viridiplantae</taxon>
        <taxon>Streptophyta</taxon>
        <taxon>Embryophyta</taxon>
        <taxon>Tracheophyta</taxon>
        <taxon>Spermatophyta</taxon>
        <taxon>Magnoliopsida</taxon>
        <taxon>eudicotyledons</taxon>
        <taxon>Gunneridae</taxon>
        <taxon>Pentapetalae</taxon>
        <taxon>rosids</taxon>
        <taxon>malvids</taxon>
        <taxon>Brassicales</taxon>
        <taxon>Brassicaceae</taxon>
        <taxon>Brassiceae</taxon>
        <taxon>Brassica</taxon>
    </lineage>
</organism>
<name>A0A3N6S3G9_BRACR</name>
<dbReference type="EMBL" id="QGKX02001290">
    <property type="protein sequence ID" value="KAF3535977.1"/>
    <property type="molecule type" value="Genomic_DNA"/>
</dbReference>
<dbReference type="EMBL" id="QGKW02000717">
    <property type="protein sequence ID" value="KAF2597634.1"/>
    <property type="molecule type" value="Genomic_DNA"/>
</dbReference>
<gene>
    <name evidence="1" type="ORF">F2Q68_00012217</name>
    <name evidence="2" type="ORF">F2Q69_00024971</name>
</gene>
<evidence type="ECO:0000313" key="1">
    <source>
        <dbReference type="EMBL" id="KAF2597634.1"/>
    </source>
</evidence>
<dbReference type="Proteomes" id="UP000712600">
    <property type="component" value="Unassembled WGS sequence"/>
</dbReference>
<reference evidence="2" key="1">
    <citation type="submission" date="2019-12" db="EMBL/GenBank/DDBJ databases">
        <title>Genome sequencing and annotation of Brassica cretica.</title>
        <authorList>
            <person name="Studholme D.J."/>
            <person name="Sarris P."/>
        </authorList>
    </citation>
    <scope>NUCLEOTIDE SEQUENCE</scope>
    <source>
        <strain evidence="2">PFS-109/04</strain>
        <tissue evidence="2">Leaf</tissue>
    </source>
</reference>
<proteinExistence type="predicted"/>
<comment type="caution">
    <text evidence="2">The sequence shown here is derived from an EMBL/GenBank/DDBJ whole genome shotgun (WGS) entry which is preliminary data.</text>
</comment>
<reference evidence="1" key="2">
    <citation type="submission" date="2019-12" db="EMBL/GenBank/DDBJ databases">
        <title>Genome sequencing and annotation of Brassica cretica.</title>
        <authorList>
            <person name="Studholme D.J."/>
            <person name="Sarris P.F."/>
        </authorList>
    </citation>
    <scope>NUCLEOTIDE SEQUENCE</scope>
    <source>
        <strain evidence="1">PFS-001/15</strain>
        <tissue evidence="1">Leaf</tissue>
    </source>
</reference>
<dbReference type="AlphaFoldDB" id="A0A3N6S3G9"/>
<evidence type="ECO:0000313" key="2">
    <source>
        <dbReference type="EMBL" id="KAF3535977.1"/>
    </source>
</evidence>